<reference evidence="2" key="1">
    <citation type="submission" date="2016-03" db="EMBL/GenBank/DDBJ databases">
        <title>Updated assembly of Pseudogymnoascus destructans, the fungus causing white-nose syndrome of bats.</title>
        <authorList>
            <person name="Palmer J.M."/>
            <person name="Drees K.P."/>
            <person name="Foster J.T."/>
            <person name="Lindner D.L."/>
        </authorList>
    </citation>
    <scope>NUCLEOTIDE SEQUENCE [LARGE SCALE GENOMIC DNA]</scope>
    <source>
        <strain evidence="2">20631-21</strain>
    </source>
</reference>
<proteinExistence type="predicted"/>
<dbReference type="Proteomes" id="UP000077154">
    <property type="component" value="Unassembled WGS sequence"/>
</dbReference>
<dbReference type="AlphaFoldDB" id="A0A177AE52"/>
<accession>A0A177AE52</accession>
<gene>
    <name evidence="2" type="ORF">VC83_03284</name>
</gene>
<feature type="region of interest" description="Disordered" evidence="1">
    <location>
        <begin position="71"/>
        <end position="96"/>
    </location>
</feature>
<dbReference type="GeneID" id="36286361"/>
<name>A0A177AE52_9PEZI</name>
<feature type="compositionally biased region" description="Basic and acidic residues" evidence="1">
    <location>
        <begin position="77"/>
        <end position="95"/>
    </location>
</feature>
<dbReference type="VEuPathDB" id="FungiDB:GMDG_04367"/>
<dbReference type="RefSeq" id="XP_024325628.1">
    <property type="nucleotide sequence ID" value="XM_024466932.1"/>
</dbReference>
<dbReference type="EMBL" id="KV441391">
    <property type="protein sequence ID" value="OAF60347.1"/>
    <property type="molecule type" value="Genomic_DNA"/>
</dbReference>
<sequence>MASRFGPASAEPISAINPKQGRFVSPSIRSYLVIASHTNLHLELLEAYQRSLDWNYPPIIKRSLCQLQDGDPQFDQRYNKDHEQRSEDSEIERQGKWSPVARLHHRANWVSTSRPSKPQQSLSATYEATVRPSPSLPTMCTKVKVHFWKCEHRVQTGIEVCSPWAERSQILDTNGKCPNDCVSVGEM</sequence>
<evidence type="ECO:0000256" key="1">
    <source>
        <dbReference type="SAM" id="MobiDB-lite"/>
    </source>
</evidence>
<evidence type="ECO:0000313" key="2">
    <source>
        <dbReference type="EMBL" id="OAF60347.1"/>
    </source>
</evidence>
<organism evidence="2">
    <name type="scientific">Pseudogymnoascus destructans</name>
    <dbReference type="NCBI Taxonomy" id="655981"/>
    <lineage>
        <taxon>Eukaryota</taxon>
        <taxon>Fungi</taxon>
        <taxon>Dikarya</taxon>
        <taxon>Ascomycota</taxon>
        <taxon>Pezizomycotina</taxon>
        <taxon>Leotiomycetes</taxon>
        <taxon>Thelebolales</taxon>
        <taxon>Thelebolaceae</taxon>
        <taxon>Pseudogymnoascus</taxon>
    </lineage>
</organism>
<protein>
    <submittedName>
        <fullName evidence="2">Uncharacterized protein</fullName>
    </submittedName>
</protein>